<organism evidence="1 2">
    <name type="scientific">Tothia fuscella</name>
    <dbReference type="NCBI Taxonomy" id="1048955"/>
    <lineage>
        <taxon>Eukaryota</taxon>
        <taxon>Fungi</taxon>
        <taxon>Dikarya</taxon>
        <taxon>Ascomycota</taxon>
        <taxon>Pezizomycotina</taxon>
        <taxon>Dothideomycetes</taxon>
        <taxon>Pleosporomycetidae</taxon>
        <taxon>Venturiales</taxon>
        <taxon>Cylindrosympodiaceae</taxon>
        <taxon>Tothia</taxon>
    </lineage>
</organism>
<comment type="caution">
    <text evidence="1">The sequence shown here is derived from an EMBL/GenBank/DDBJ whole genome shotgun (WGS) entry which is preliminary data.</text>
</comment>
<dbReference type="InterPro" id="IPR017395">
    <property type="entry name" value="Chlorophyllase-like"/>
</dbReference>
<accession>A0A9P4NR48</accession>
<sequence>MEKDACEVDNTGGTGAYSAHMIEDTTLPDHTIYVPKNATGTLPVVLFGNMLCLSQGAFFKTMLTEIASHGFMVVASGSLKGKSELTRASMLTKAVDWANGPAAQKYGKVDASSLAVVGHGCGGLEALSASYQESRVTYTVLLNSGVYEKAKLPLLQGLKAPLAYFVGGQPDIGFPLAERDYPLLNIPVLKASIKVGHLGTFYQKRGGAQGQALVKYLSWKQKGDSSAKALFCSPADGTQLVKTGWSIESKNGMC</sequence>
<evidence type="ECO:0000313" key="2">
    <source>
        <dbReference type="Proteomes" id="UP000800235"/>
    </source>
</evidence>
<name>A0A9P4NR48_9PEZI</name>
<keyword evidence="2" id="KW-1185">Reference proteome</keyword>
<gene>
    <name evidence="1" type="ORF">EJ08DRAFT_589693</name>
</gene>
<proteinExistence type="predicted"/>
<dbReference type="AlphaFoldDB" id="A0A9P4NR48"/>
<dbReference type="PANTHER" id="PTHR33428">
    <property type="entry name" value="CHLOROPHYLLASE-2, CHLOROPLASTIC"/>
    <property type="match status" value="1"/>
</dbReference>
<evidence type="ECO:0008006" key="3">
    <source>
        <dbReference type="Google" id="ProtNLM"/>
    </source>
</evidence>
<dbReference type="PANTHER" id="PTHR33428:SF14">
    <property type="entry name" value="CARBOXYLESTERASE TYPE B DOMAIN-CONTAINING PROTEIN"/>
    <property type="match status" value="1"/>
</dbReference>
<dbReference type="SUPFAM" id="SSF53474">
    <property type="entry name" value="alpha/beta-Hydrolases"/>
    <property type="match status" value="1"/>
</dbReference>
<dbReference type="Pfam" id="PF07224">
    <property type="entry name" value="Chlorophyllase"/>
    <property type="match status" value="1"/>
</dbReference>
<reference evidence="1" key="1">
    <citation type="journal article" date="2020" name="Stud. Mycol.">
        <title>101 Dothideomycetes genomes: a test case for predicting lifestyles and emergence of pathogens.</title>
        <authorList>
            <person name="Haridas S."/>
            <person name="Albert R."/>
            <person name="Binder M."/>
            <person name="Bloem J."/>
            <person name="Labutti K."/>
            <person name="Salamov A."/>
            <person name="Andreopoulos B."/>
            <person name="Baker S."/>
            <person name="Barry K."/>
            <person name="Bills G."/>
            <person name="Bluhm B."/>
            <person name="Cannon C."/>
            <person name="Castanera R."/>
            <person name="Culley D."/>
            <person name="Daum C."/>
            <person name="Ezra D."/>
            <person name="Gonzalez J."/>
            <person name="Henrissat B."/>
            <person name="Kuo A."/>
            <person name="Liang C."/>
            <person name="Lipzen A."/>
            <person name="Lutzoni F."/>
            <person name="Magnuson J."/>
            <person name="Mondo S."/>
            <person name="Nolan M."/>
            <person name="Ohm R."/>
            <person name="Pangilinan J."/>
            <person name="Park H.-J."/>
            <person name="Ramirez L."/>
            <person name="Alfaro M."/>
            <person name="Sun H."/>
            <person name="Tritt A."/>
            <person name="Yoshinaga Y."/>
            <person name="Zwiers L.-H."/>
            <person name="Turgeon B."/>
            <person name="Goodwin S."/>
            <person name="Spatafora J."/>
            <person name="Crous P."/>
            <person name="Grigoriev I."/>
        </authorList>
    </citation>
    <scope>NUCLEOTIDE SEQUENCE</scope>
    <source>
        <strain evidence="1">CBS 130266</strain>
    </source>
</reference>
<dbReference type="OrthoDB" id="3506780at2759"/>
<dbReference type="EMBL" id="MU007041">
    <property type="protein sequence ID" value="KAF2430142.1"/>
    <property type="molecule type" value="Genomic_DNA"/>
</dbReference>
<dbReference type="InterPro" id="IPR029058">
    <property type="entry name" value="AB_hydrolase_fold"/>
</dbReference>
<dbReference type="Gene3D" id="3.40.50.1820">
    <property type="entry name" value="alpha/beta hydrolase"/>
    <property type="match status" value="1"/>
</dbReference>
<evidence type="ECO:0000313" key="1">
    <source>
        <dbReference type="EMBL" id="KAF2430142.1"/>
    </source>
</evidence>
<protein>
    <recommendedName>
        <fullName evidence="3">Chlorophyllase</fullName>
    </recommendedName>
</protein>
<dbReference type="Proteomes" id="UP000800235">
    <property type="component" value="Unassembled WGS sequence"/>
</dbReference>